<accession>A0A1I5DZ99</accession>
<organism evidence="1 2">
    <name type="scientific">Pseudonocardia ammonioxydans</name>
    <dbReference type="NCBI Taxonomy" id="260086"/>
    <lineage>
        <taxon>Bacteria</taxon>
        <taxon>Bacillati</taxon>
        <taxon>Actinomycetota</taxon>
        <taxon>Actinomycetes</taxon>
        <taxon>Pseudonocardiales</taxon>
        <taxon>Pseudonocardiaceae</taxon>
        <taxon>Pseudonocardia</taxon>
    </lineage>
</organism>
<gene>
    <name evidence="1" type="ORF">SAMN05216207_102830</name>
</gene>
<name>A0A1I5DZ99_PSUAM</name>
<evidence type="ECO:0000313" key="2">
    <source>
        <dbReference type="Proteomes" id="UP000199614"/>
    </source>
</evidence>
<dbReference type="InterPro" id="IPR011991">
    <property type="entry name" value="ArsR-like_HTH"/>
</dbReference>
<dbReference type="EMBL" id="FOUY01000028">
    <property type="protein sequence ID" value="SFO04546.1"/>
    <property type="molecule type" value="Genomic_DNA"/>
</dbReference>
<dbReference type="InterPro" id="IPR036390">
    <property type="entry name" value="WH_DNA-bd_sf"/>
</dbReference>
<dbReference type="SUPFAM" id="SSF46785">
    <property type="entry name" value="Winged helix' DNA-binding domain"/>
    <property type="match status" value="1"/>
</dbReference>
<evidence type="ECO:0000313" key="1">
    <source>
        <dbReference type="EMBL" id="SFO04546.1"/>
    </source>
</evidence>
<dbReference type="RefSeq" id="WP_218162896.1">
    <property type="nucleotide sequence ID" value="NZ_FOUY01000028.1"/>
</dbReference>
<dbReference type="Gene3D" id="6.10.140.2180">
    <property type="match status" value="1"/>
</dbReference>
<dbReference type="InterPro" id="IPR036388">
    <property type="entry name" value="WH-like_DNA-bd_sf"/>
</dbReference>
<dbReference type="STRING" id="260086.SAMN05216207_102830"/>
<sequence>MADQVSLTELLHHPVRWRVVQALNNRTLTTGGLAAELPDVATTTLYRHVATLVSAGVIEVVAERRVRGAVERTYALAAPPPAPEPGSVSAEELRGMITSFLAGLSADLERYATGAAPDPVRDGLSMRQAALWLSDDELADLGARLTEVLGPVLEQGEAPGRRRRLFTTVVVPAPE</sequence>
<proteinExistence type="predicted"/>
<dbReference type="AlphaFoldDB" id="A0A1I5DZ99"/>
<keyword evidence="2" id="KW-1185">Reference proteome</keyword>
<dbReference type="Pfam" id="PF12840">
    <property type="entry name" value="HTH_20"/>
    <property type="match status" value="1"/>
</dbReference>
<protein>
    <submittedName>
        <fullName evidence="1">Helix-turn-helix domain-containing protein</fullName>
    </submittedName>
</protein>
<dbReference type="Proteomes" id="UP000199614">
    <property type="component" value="Unassembled WGS sequence"/>
</dbReference>
<reference evidence="1 2" key="1">
    <citation type="submission" date="2016-10" db="EMBL/GenBank/DDBJ databases">
        <authorList>
            <person name="de Groot N.N."/>
        </authorList>
    </citation>
    <scope>NUCLEOTIDE SEQUENCE [LARGE SCALE GENOMIC DNA]</scope>
    <source>
        <strain evidence="1 2">CGMCC 4.1877</strain>
    </source>
</reference>
<dbReference type="CDD" id="cd00090">
    <property type="entry name" value="HTH_ARSR"/>
    <property type="match status" value="1"/>
</dbReference>
<dbReference type="Gene3D" id="1.10.10.10">
    <property type="entry name" value="Winged helix-like DNA-binding domain superfamily/Winged helix DNA-binding domain"/>
    <property type="match status" value="1"/>
</dbReference>